<feature type="domain" description="CBS" evidence="5">
    <location>
        <begin position="10"/>
        <end position="68"/>
    </location>
</feature>
<evidence type="ECO:0000256" key="2">
    <source>
        <dbReference type="PROSITE-ProRule" id="PRU00703"/>
    </source>
</evidence>
<dbReference type="PROSITE" id="PS50914">
    <property type="entry name" value="BON"/>
    <property type="match status" value="1"/>
</dbReference>
<protein>
    <submittedName>
        <fullName evidence="6">CBS domain-containing protein</fullName>
    </submittedName>
</protein>
<evidence type="ECO:0000256" key="3">
    <source>
        <dbReference type="SAM" id="MobiDB-lite"/>
    </source>
</evidence>
<evidence type="ECO:0000313" key="7">
    <source>
        <dbReference type="Proteomes" id="UP001180531"/>
    </source>
</evidence>
<reference evidence="6" key="1">
    <citation type="submission" date="2024-05" db="EMBL/GenBank/DDBJ databases">
        <title>30 novel species of actinomycetes from the DSMZ collection.</title>
        <authorList>
            <person name="Nouioui I."/>
        </authorList>
    </citation>
    <scope>NUCLEOTIDE SEQUENCE</scope>
    <source>
        <strain evidence="6">DSM 40473</strain>
    </source>
</reference>
<dbReference type="InterPro" id="IPR046342">
    <property type="entry name" value="CBS_dom_sf"/>
</dbReference>
<proteinExistence type="predicted"/>
<dbReference type="Gene3D" id="3.10.580.10">
    <property type="entry name" value="CBS-domain"/>
    <property type="match status" value="2"/>
</dbReference>
<feature type="compositionally biased region" description="Basic and acidic residues" evidence="3">
    <location>
        <begin position="190"/>
        <end position="200"/>
    </location>
</feature>
<sequence>MQTLTVGQIMTSRVARARPGTSFEGLVRLLRRRGVSGVPVLDRDDKVVGVVSEKDLEKTRERRVTAAELMSSPAITMHPEQRAVDAARIMDRHRVNRLPVVDEEDRLIGIVTRGDLLRLFLRTDAAIRADIEGQVLPRTVRAPEGAVRVAVHDGVVMLDGQVPATVDIPGAVRQTWRVDGVTGVVSRLHTGHEPTGDRKRAGGPKSPAERESAG</sequence>
<dbReference type="Proteomes" id="UP001180531">
    <property type="component" value="Unassembled WGS sequence"/>
</dbReference>
<dbReference type="Pfam" id="PF00571">
    <property type="entry name" value="CBS"/>
    <property type="match status" value="2"/>
</dbReference>
<organism evidence="6 7">
    <name type="scientific">Streptomyces hesseae</name>
    <dbReference type="NCBI Taxonomy" id="3075519"/>
    <lineage>
        <taxon>Bacteria</taxon>
        <taxon>Bacillati</taxon>
        <taxon>Actinomycetota</taxon>
        <taxon>Actinomycetes</taxon>
        <taxon>Kitasatosporales</taxon>
        <taxon>Streptomycetaceae</taxon>
        <taxon>Streptomyces</taxon>
    </lineage>
</organism>
<dbReference type="CDD" id="cd04586">
    <property type="entry name" value="CBS_pair_BON_assoc"/>
    <property type="match status" value="1"/>
</dbReference>
<dbReference type="PIRSF" id="PIRSF036990">
    <property type="entry name" value="UCP036990_CBS_BON"/>
    <property type="match status" value="1"/>
</dbReference>
<dbReference type="PROSITE" id="PS51371">
    <property type="entry name" value="CBS"/>
    <property type="match status" value="2"/>
</dbReference>
<evidence type="ECO:0000256" key="1">
    <source>
        <dbReference type="ARBA" id="ARBA00023122"/>
    </source>
</evidence>
<evidence type="ECO:0000259" key="4">
    <source>
        <dbReference type="PROSITE" id="PS50914"/>
    </source>
</evidence>
<name>A0ABU2SKQ5_9ACTN</name>
<gene>
    <name evidence="6" type="ORF">RM609_10810</name>
</gene>
<dbReference type="InterPro" id="IPR000644">
    <property type="entry name" value="CBS_dom"/>
</dbReference>
<dbReference type="RefSeq" id="WP_311609945.1">
    <property type="nucleotide sequence ID" value="NZ_JAVRFI010000005.1"/>
</dbReference>
<dbReference type="SUPFAM" id="SSF54631">
    <property type="entry name" value="CBS-domain pair"/>
    <property type="match status" value="1"/>
</dbReference>
<feature type="region of interest" description="Disordered" evidence="3">
    <location>
        <begin position="187"/>
        <end position="214"/>
    </location>
</feature>
<dbReference type="Gene3D" id="3.30.1340.30">
    <property type="match status" value="1"/>
</dbReference>
<accession>A0ABU2SKQ5</accession>
<evidence type="ECO:0000313" key="6">
    <source>
        <dbReference type="EMBL" id="MDT0449556.1"/>
    </source>
</evidence>
<evidence type="ECO:0000259" key="5">
    <source>
        <dbReference type="PROSITE" id="PS51371"/>
    </source>
</evidence>
<dbReference type="InterPro" id="IPR017080">
    <property type="entry name" value="UCP036990_CBS_BON"/>
</dbReference>
<comment type="caution">
    <text evidence="6">The sequence shown here is derived from an EMBL/GenBank/DDBJ whole genome shotgun (WGS) entry which is preliminary data.</text>
</comment>
<keyword evidence="1 2" id="KW-0129">CBS domain</keyword>
<dbReference type="InterPro" id="IPR051257">
    <property type="entry name" value="Diverse_CBS-Domain"/>
</dbReference>
<dbReference type="PANTHER" id="PTHR43080">
    <property type="entry name" value="CBS DOMAIN-CONTAINING PROTEIN CBSX3, MITOCHONDRIAL"/>
    <property type="match status" value="1"/>
</dbReference>
<dbReference type="PANTHER" id="PTHR43080:SF29">
    <property type="entry name" value="OS02G0818000 PROTEIN"/>
    <property type="match status" value="1"/>
</dbReference>
<dbReference type="Pfam" id="PF04972">
    <property type="entry name" value="BON"/>
    <property type="match status" value="1"/>
</dbReference>
<dbReference type="EMBL" id="JAVRFI010000005">
    <property type="protein sequence ID" value="MDT0449556.1"/>
    <property type="molecule type" value="Genomic_DNA"/>
</dbReference>
<feature type="domain" description="CBS" evidence="5">
    <location>
        <begin position="70"/>
        <end position="127"/>
    </location>
</feature>
<feature type="domain" description="BON" evidence="4">
    <location>
        <begin position="123"/>
        <end position="192"/>
    </location>
</feature>
<keyword evidence="7" id="KW-1185">Reference proteome</keyword>
<dbReference type="SMART" id="SM00116">
    <property type="entry name" value="CBS"/>
    <property type="match status" value="2"/>
</dbReference>
<dbReference type="InterPro" id="IPR007055">
    <property type="entry name" value="BON_dom"/>
</dbReference>